<dbReference type="RefSeq" id="WP_311704371.1">
    <property type="nucleotide sequence ID" value="NZ_JAVREL010000005.1"/>
</dbReference>
<proteinExistence type="predicted"/>
<protein>
    <recommendedName>
        <fullName evidence="4">Integral membrane protein</fullName>
    </recommendedName>
</protein>
<feature type="transmembrane region" description="Helical" evidence="1">
    <location>
        <begin position="97"/>
        <end position="116"/>
    </location>
</feature>
<evidence type="ECO:0000313" key="3">
    <source>
        <dbReference type="Proteomes" id="UP001183246"/>
    </source>
</evidence>
<keyword evidence="1" id="KW-1133">Transmembrane helix</keyword>
<keyword evidence="1" id="KW-0472">Membrane</keyword>
<evidence type="ECO:0000313" key="2">
    <source>
        <dbReference type="EMBL" id="MDT0343237.1"/>
    </source>
</evidence>
<feature type="transmembrane region" description="Helical" evidence="1">
    <location>
        <begin position="152"/>
        <end position="173"/>
    </location>
</feature>
<accession>A0ABU2MNN6</accession>
<feature type="transmembrane region" description="Helical" evidence="1">
    <location>
        <begin position="70"/>
        <end position="90"/>
    </location>
</feature>
<comment type="caution">
    <text evidence="2">The sequence shown here is derived from an EMBL/GenBank/DDBJ whole genome shotgun (WGS) entry which is preliminary data.</text>
</comment>
<keyword evidence="1" id="KW-0812">Transmembrane</keyword>
<evidence type="ECO:0008006" key="4">
    <source>
        <dbReference type="Google" id="ProtNLM"/>
    </source>
</evidence>
<sequence>MSGYGQNYSAPAAAPAGGAVADAFPKQPIIAGIAGAALAFLGSFLAWTTVEGAEGGMSAGSETVGGMDGDGMFTLITALLAIGLFAFGLVKRNAMAAAGAAVPALIALVFAVLNVLDPERLARTYVEDEAGGQLTGEDLDMVMESFEFSTAFGLYVVLVGALVAVGAGVFAGVKGRSA</sequence>
<reference evidence="3" key="1">
    <citation type="submission" date="2023-07" db="EMBL/GenBank/DDBJ databases">
        <title>30 novel species of actinomycetes from the DSMZ collection.</title>
        <authorList>
            <person name="Nouioui I."/>
        </authorList>
    </citation>
    <scope>NUCLEOTIDE SEQUENCE [LARGE SCALE GENOMIC DNA]</scope>
    <source>
        <strain evidence="3">DSM 44938</strain>
    </source>
</reference>
<dbReference type="Proteomes" id="UP001183246">
    <property type="component" value="Unassembled WGS sequence"/>
</dbReference>
<evidence type="ECO:0000256" key="1">
    <source>
        <dbReference type="SAM" id="Phobius"/>
    </source>
</evidence>
<dbReference type="EMBL" id="JAVREL010000005">
    <property type="protein sequence ID" value="MDT0343237.1"/>
    <property type="molecule type" value="Genomic_DNA"/>
</dbReference>
<feature type="transmembrane region" description="Helical" evidence="1">
    <location>
        <begin position="29"/>
        <end position="50"/>
    </location>
</feature>
<name>A0ABU2MNN6_9ACTN</name>
<keyword evidence="3" id="KW-1185">Reference proteome</keyword>
<organism evidence="2 3">
    <name type="scientific">Streptomyces litchfieldiae</name>
    <dbReference type="NCBI Taxonomy" id="3075543"/>
    <lineage>
        <taxon>Bacteria</taxon>
        <taxon>Bacillati</taxon>
        <taxon>Actinomycetota</taxon>
        <taxon>Actinomycetes</taxon>
        <taxon>Kitasatosporales</taxon>
        <taxon>Streptomycetaceae</taxon>
        <taxon>Streptomyces</taxon>
    </lineage>
</organism>
<gene>
    <name evidence="2" type="ORF">RM590_11515</name>
</gene>